<feature type="region of interest" description="Disordered" evidence="1">
    <location>
        <begin position="1"/>
        <end position="39"/>
    </location>
</feature>
<dbReference type="RefSeq" id="WP_250875716.1">
    <property type="nucleotide sequence ID" value="NZ_JALXFV010000011.1"/>
</dbReference>
<dbReference type="AlphaFoldDB" id="A0ABD6B2I1"/>
<dbReference type="Gene3D" id="3.40.50.170">
    <property type="entry name" value="Formyl transferase, N-terminal domain"/>
    <property type="match status" value="1"/>
</dbReference>
<evidence type="ECO:0000313" key="3">
    <source>
        <dbReference type="EMBL" id="MFD1515793.1"/>
    </source>
</evidence>
<dbReference type="Pfam" id="PF00551">
    <property type="entry name" value="Formyl_trans_N"/>
    <property type="match status" value="1"/>
</dbReference>
<dbReference type="EMBL" id="JBHUDC010000011">
    <property type="protein sequence ID" value="MFD1515793.1"/>
    <property type="molecule type" value="Genomic_DNA"/>
</dbReference>
<keyword evidence="4" id="KW-1185">Reference proteome</keyword>
<dbReference type="SUPFAM" id="SSF53328">
    <property type="entry name" value="Formyltransferase"/>
    <property type="match status" value="1"/>
</dbReference>
<dbReference type="Proteomes" id="UP001597187">
    <property type="component" value="Unassembled WGS sequence"/>
</dbReference>
<evidence type="ECO:0000313" key="4">
    <source>
        <dbReference type="Proteomes" id="UP001597187"/>
    </source>
</evidence>
<accession>A0ABD6B2I1</accession>
<feature type="compositionally biased region" description="Low complexity" evidence="1">
    <location>
        <begin position="7"/>
        <end position="32"/>
    </location>
</feature>
<evidence type="ECO:0000256" key="1">
    <source>
        <dbReference type="SAM" id="MobiDB-lite"/>
    </source>
</evidence>
<protein>
    <submittedName>
        <fullName evidence="3">Formyltransferase family protein</fullName>
    </submittedName>
</protein>
<dbReference type="InterPro" id="IPR002376">
    <property type="entry name" value="Formyl_transf_N"/>
</dbReference>
<gene>
    <name evidence="3" type="ORF">ACFSBT_21135</name>
</gene>
<comment type="caution">
    <text evidence="3">The sequence shown here is derived from an EMBL/GenBank/DDBJ whole genome shotgun (WGS) entry which is preliminary data.</text>
</comment>
<dbReference type="InterPro" id="IPR036477">
    <property type="entry name" value="Formyl_transf_N_sf"/>
</dbReference>
<feature type="domain" description="Formyl transferase N-terminal" evidence="2">
    <location>
        <begin position="151"/>
        <end position="248"/>
    </location>
</feature>
<reference evidence="3 4" key="1">
    <citation type="journal article" date="2019" name="Int. J. Syst. Evol. Microbiol.">
        <title>The Global Catalogue of Microorganisms (GCM) 10K type strain sequencing project: providing services to taxonomists for standard genome sequencing and annotation.</title>
        <authorList>
            <consortium name="The Broad Institute Genomics Platform"/>
            <consortium name="The Broad Institute Genome Sequencing Center for Infectious Disease"/>
            <person name="Wu L."/>
            <person name="Ma J."/>
        </authorList>
    </citation>
    <scope>NUCLEOTIDE SEQUENCE [LARGE SCALE GENOMIC DNA]</scope>
    <source>
        <strain evidence="3 4">CGMCC 1.12563</strain>
    </source>
</reference>
<organism evidence="3 4">
    <name type="scientific">Halomarina rubra</name>
    <dbReference type="NCBI Taxonomy" id="2071873"/>
    <lineage>
        <taxon>Archaea</taxon>
        <taxon>Methanobacteriati</taxon>
        <taxon>Methanobacteriota</taxon>
        <taxon>Stenosarchaea group</taxon>
        <taxon>Halobacteria</taxon>
        <taxon>Halobacteriales</taxon>
        <taxon>Natronomonadaceae</taxon>
        <taxon>Halomarina</taxon>
    </lineage>
</organism>
<sequence length="306" mass="32815">MSDDATAEAGVDTDTATTDADAETTAAATAPADAPPTPATLLLDGPAMRQWAVDAVAQAVDDGVLSVERVVINDEVAESLDGDRLATLRRYVDTARDYGPWAVVSAYHNVLDTPDHLRWVPLDDLPWADAERVPCTPEPAESFGQVLPEDVVDDIAADTDVVLRFGFGIIKGDVLTEPKYGVLSFHHGDLRRYRGRPVGAWEFLEGADQAGVTLQRLTETLDGGAVVKLWTTDISDADTWREVERRLFAVSTGMLSAGLASLRAGEEPTTLPSDDLGALYTDPDARETARFLAKNAVGSVRGLLGR</sequence>
<evidence type="ECO:0000259" key="2">
    <source>
        <dbReference type="Pfam" id="PF00551"/>
    </source>
</evidence>
<proteinExistence type="predicted"/>
<name>A0ABD6B2I1_9EURY</name>